<dbReference type="Proteomes" id="UP001370590">
    <property type="component" value="Unassembled WGS sequence"/>
</dbReference>
<feature type="transmembrane region" description="Helical" evidence="1">
    <location>
        <begin position="291"/>
        <end position="308"/>
    </location>
</feature>
<feature type="transmembrane region" description="Helical" evidence="1">
    <location>
        <begin position="49"/>
        <end position="69"/>
    </location>
</feature>
<reference evidence="2 3" key="1">
    <citation type="submission" date="2023-10" db="EMBL/GenBank/DDBJ databases">
        <title>Nicoliella lavandulae sp. nov. isolated from Lavandula angustifolia flowers.</title>
        <authorList>
            <person name="Alcantara C."/>
            <person name="Zuniga M."/>
            <person name="Landete J.M."/>
            <person name="Monedero V."/>
        </authorList>
    </citation>
    <scope>NUCLEOTIDE SEQUENCE [LARGE SCALE GENOMIC DNA]</scope>
    <source>
        <strain evidence="2 3">Es01</strain>
    </source>
</reference>
<gene>
    <name evidence="2" type="ORF">R4146_08635</name>
</gene>
<dbReference type="RefSeq" id="WP_339961040.1">
    <property type="nucleotide sequence ID" value="NZ_JAWMWH010000003.1"/>
</dbReference>
<keyword evidence="1" id="KW-0812">Transmembrane</keyword>
<evidence type="ECO:0000313" key="2">
    <source>
        <dbReference type="EMBL" id="MEJ6401202.1"/>
    </source>
</evidence>
<keyword evidence="1" id="KW-1133">Transmembrane helix</keyword>
<dbReference type="EMBL" id="JAWMWH010000003">
    <property type="protein sequence ID" value="MEJ6401202.1"/>
    <property type="molecule type" value="Genomic_DNA"/>
</dbReference>
<accession>A0ABU8SPM5</accession>
<feature type="transmembrane region" description="Helical" evidence="1">
    <location>
        <begin position="328"/>
        <end position="348"/>
    </location>
</feature>
<feature type="transmembrane region" description="Helical" evidence="1">
    <location>
        <begin position="545"/>
        <end position="566"/>
    </location>
</feature>
<sequence>MPQIKAHAFIFGVDSAFHMNRFYDTAMQIKTHQYSYFQSFFGFQQSGRVVNALYGPLFAYLNGMILLLAKTWYHYQIITSWLVLTISGSLMYRLAIKNWVKPIFSILIAVAYMMSDPVMAWIVGQQFTGWGAAFLPLALLMGTEMMREHKISVVKLAVVMALLFQIHVLTSLMAALALVPFFLVGLYLTNHRLKMMCNLLLSMGLTILLTANVWGGMLELSSSNNLMPVAPGINVSVTAPRIAGQSQAVVASAASVGTGSGLNTLGVTPLYMLIAVAVLVYLGLNLRKSTKSTWIIFLNGMVFLWMSTDYFPWTQIANAFPSVDYLQFPARFLAIALVLLLLAFGMCLSNQSKLIVVNLVKICFIGFVLISFNQSAYLSLQNGINTYRSNQVVLPDRNLTINPSMKPDRIRQLFNTNDLSKAVNAFNKPTPDYLPFFTKIRPDQYWIYHPYHLYKAQILTNLQPVNKSQVQPVKKKVSGDALKVTWTNPLNHKWWISIPVIKYAHTKVLINGKAVKVDTSTIGKLFIDSKPGINHATIVYQSSRWFNALVLLMIVSWVALIVGFIFNKIRFNVRSINKI</sequence>
<comment type="caution">
    <text evidence="2">The sequence shown here is derived from an EMBL/GenBank/DDBJ whole genome shotgun (WGS) entry which is preliminary data.</text>
</comment>
<evidence type="ECO:0000256" key="1">
    <source>
        <dbReference type="SAM" id="Phobius"/>
    </source>
</evidence>
<name>A0ABU8SPM5_9LACO</name>
<evidence type="ECO:0000313" key="3">
    <source>
        <dbReference type="Proteomes" id="UP001370590"/>
    </source>
</evidence>
<evidence type="ECO:0008006" key="4">
    <source>
        <dbReference type="Google" id="ProtNLM"/>
    </source>
</evidence>
<feature type="transmembrane region" description="Helical" evidence="1">
    <location>
        <begin position="75"/>
        <end position="92"/>
    </location>
</feature>
<feature type="transmembrane region" description="Helical" evidence="1">
    <location>
        <begin position="99"/>
        <end position="115"/>
    </location>
</feature>
<protein>
    <recommendedName>
        <fullName evidence="4">Membrane protein 6-pyruvoyl-tetrahydropterin synthase-related domain-containing protein</fullName>
    </recommendedName>
</protein>
<proteinExistence type="predicted"/>
<feature type="transmembrane region" description="Helical" evidence="1">
    <location>
        <begin position="197"/>
        <end position="217"/>
    </location>
</feature>
<keyword evidence="1" id="KW-0472">Membrane</keyword>
<feature type="transmembrane region" description="Helical" evidence="1">
    <location>
        <begin position="355"/>
        <end position="372"/>
    </location>
</feature>
<feature type="transmembrane region" description="Helical" evidence="1">
    <location>
        <begin position="174"/>
        <end position="190"/>
    </location>
</feature>
<organism evidence="2 3">
    <name type="scientific">Nicoliella lavandulae</name>
    <dbReference type="NCBI Taxonomy" id="3082954"/>
    <lineage>
        <taxon>Bacteria</taxon>
        <taxon>Bacillati</taxon>
        <taxon>Bacillota</taxon>
        <taxon>Bacilli</taxon>
        <taxon>Lactobacillales</taxon>
        <taxon>Lactobacillaceae</taxon>
        <taxon>Nicoliella</taxon>
    </lineage>
</organism>
<feature type="transmembrane region" description="Helical" evidence="1">
    <location>
        <begin position="265"/>
        <end position="284"/>
    </location>
</feature>
<keyword evidence="3" id="KW-1185">Reference proteome</keyword>